<dbReference type="EC" id="3.5.1.88" evidence="2"/>
<dbReference type="PANTHER" id="PTHR10458:SF22">
    <property type="entry name" value="PEPTIDE DEFORMYLASE"/>
    <property type="match status" value="1"/>
</dbReference>
<dbReference type="GO" id="GO:0046872">
    <property type="term" value="F:metal ion binding"/>
    <property type="evidence" value="ECO:0007669"/>
    <property type="project" value="UniProtKB-KW"/>
</dbReference>
<proteinExistence type="inferred from homology"/>
<keyword evidence="2" id="KW-0378">Hydrolase</keyword>
<name>A0A2M7XDS4_9BACT</name>
<dbReference type="GO" id="GO:0042586">
    <property type="term" value="F:peptide deformylase activity"/>
    <property type="evidence" value="ECO:0007669"/>
    <property type="project" value="UniProtKB-UniRule"/>
</dbReference>
<dbReference type="SUPFAM" id="SSF56420">
    <property type="entry name" value="Peptide deformylase"/>
    <property type="match status" value="1"/>
</dbReference>
<sequence length="160" mass="17869">MTRRTVLTDPNDELRIPSESIDVSEIGSKELNTLIDDLIETMNAENGIGIAAPQIGVHKRVIIVDDGKGPEAYINPVIIGRSLRTGEFVDEGCLSVPGVWGYVKRHRTVRVKALTRTGKEIVLKAEKLPSVIFQHEIDHLDGMLFIDKVTEYTKHPKMQL</sequence>
<accession>A0A2M7XDS4</accession>
<dbReference type="Gene3D" id="3.90.45.10">
    <property type="entry name" value="Peptide deformylase"/>
    <property type="match status" value="1"/>
</dbReference>
<gene>
    <name evidence="2 3" type="primary">def</name>
    <name evidence="3" type="ORF">CO174_01045</name>
</gene>
<organism evidence="3 4">
    <name type="scientific">Candidatus Uhrbacteria bacterium CG_4_9_14_3_um_filter_50_9</name>
    <dbReference type="NCBI Taxonomy" id="1975035"/>
    <lineage>
        <taxon>Bacteria</taxon>
        <taxon>Candidatus Uhriibacteriota</taxon>
    </lineage>
</organism>
<dbReference type="NCBIfam" id="NF001159">
    <property type="entry name" value="PRK00150.1-3"/>
    <property type="match status" value="1"/>
</dbReference>
<comment type="caution">
    <text evidence="3">The sequence shown here is derived from an EMBL/GenBank/DDBJ whole genome shotgun (WGS) entry which is preliminary data.</text>
</comment>
<dbReference type="Pfam" id="PF01327">
    <property type="entry name" value="Pep_deformylase"/>
    <property type="match status" value="1"/>
</dbReference>
<keyword evidence="2" id="KW-0408">Iron</keyword>
<feature type="binding site" evidence="2">
    <location>
        <position position="139"/>
    </location>
    <ligand>
        <name>Fe cation</name>
        <dbReference type="ChEBI" id="CHEBI:24875"/>
    </ligand>
</feature>
<keyword evidence="2" id="KW-0479">Metal-binding</keyword>
<feature type="active site" evidence="2">
    <location>
        <position position="136"/>
    </location>
</feature>
<keyword evidence="2" id="KW-0648">Protein biosynthesis</keyword>
<dbReference type="NCBIfam" id="TIGR00079">
    <property type="entry name" value="pept_deformyl"/>
    <property type="match status" value="1"/>
</dbReference>
<comment type="similarity">
    <text evidence="1 2">Belongs to the polypeptide deformylase family.</text>
</comment>
<evidence type="ECO:0000256" key="1">
    <source>
        <dbReference type="ARBA" id="ARBA00010759"/>
    </source>
</evidence>
<feature type="binding site" evidence="2">
    <location>
        <position position="135"/>
    </location>
    <ligand>
        <name>Fe cation</name>
        <dbReference type="ChEBI" id="CHEBI:24875"/>
    </ligand>
</feature>
<dbReference type="GO" id="GO:0006412">
    <property type="term" value="P:translation"/>
    <property type="evidence" value="ECO:0007669"/>
    <property type="project" value="UniProtKB-UniRule"/>
</dbReference>
<dbReference type="HAMAP" id="MF_00163">
    <property type="entry name" value="Pep_deformylase"/>
    <property type="match status" value="1"/>
</dbReference>
<protein>
    <recommendedName>
        <fullName evidence="2">Peptide deformylase</fullName>
        <shortName evidence="2">PDF</shortName>
        <ecNumber evidence="2">3.5.1.88</ecNumber>
    </recommendedName>
    <alternativeName>
        <fullName evidence="2">Polypeptide deformylase</fullName>
    </alternativeName>
</protein>
<comment type="cofactor">
    <cofactor evidence="2">
        <name>Fe(2+)</name>
        <dbReference type="ChEBI" id="CHEBI:29033"/>
    </cofactor>
    <text evidence="2">Binds 1 Fe(2+) ion.</text>
</comment>
<reference evidence="4" key="1">
    <citation type="submission" date="2017-09" db="EMBL/GenBank/DDBJ databases">
        <title>Depth-based differentiation of microbial function through sediment-hosted aquifers and enrichment of novel symbionts in the deep terrestrial subsurface.</title>
        <authorList>
            <person name="Probst A.J."/>
            <person name="Ladd B."/>
            <person name="Jarett J.K."/>
            <person name="Geller-Mcgrath D.E."/>
            <person name="Sieber C.M.K."/>
            <person name="Emerson J.B."/>
            <person name="Anantharaman K."/>
            <person name="Thomas B.C."/>
            <person name="Malmstrom R."/>
            <person name="Stieglmeier M."/>
            <person name="Klingl A."/>
            <person name="Woyke T."/>
            <person name="Ryan C.M."/>
            <person name="Banfield J.F."/>
        </authorList>
    </citation>
    <scope>NUCLEOTIDE SEQUENCE [LARGE SCALE GENOMIC DNA]</scope>
</reference>
<dbReference type="InterPro" id="IPR023635">
    <property type="entry name" value="Peptide_deformylase"/>
</dbReference>
<comment type="catalytic activity">
    <reaction evidence="2">
        <text>N-terminal N-formyl-L-methionyl-[peptide] + H2O = N-terminal L-methionyl-[peptide] + formate</text>
        <dbReference type="Rhea" id="RHEA:24420"/>
        <dbReference type="Rhea" id="RHEA-COMP:10639"/>
        <dbReference type="Rhea" id="RHEA-COMP:10640"/>
        <dbReference type="ChEBI" id="CHEBI:15377"/>
        <dbReference type="ChEBI" id="CHEBI:15740"/>
        <dbReference type="ChEBI" id="CHEBI:49298"/>
        <dbReference type="ChEBI" id="CHEBI:64731"/>
        <dbReference type="EC" id="3.5.1.88"/>
    </reaction>
</comment>
<evidence type="ECO:0000313" key="4">
    <source>
        <dbReference type="Proteomes" id="UP000229385"/>
    </source>
</evidence>
<dbReference type="PRINTS" id="PR01576">
    <property type="entry name" value="PDEFORMYLASE"/>
</dbReference>
<dbReference type="PIRSF" id="PIRSF004749">
    <property type="entry name" value="Pep_def"/>
    <property type="match status" value="1"/>
</dbReference>
<comment type="function">
    <text evidence="2">Removes the formyl group from the N-terminal Met of newly synthesized proteins. Requires at least a dipeptide for an efficient rate of reaction. N-terminal L-methionine is a prerequisite for activity but the enzyme has broad specificity at other positions.</text>
</comment>
<dbReference type="EMBL" id="PFWU01000012">
    <property type="protein sequence ID" value="PJA46038.1"/>
    <property type="molecule type" value="Genomic_DNA"/>
</dbReference>
<dbReference type="CDD" id="cd00487">
    <property type="entry name" value="Pep_deformylase"/>
    <property type="match status" value="1"/>
</dbReference>
<dbReference type="PANTHER" id="PTHR10458">
    <property type="entry name" value="PEPTIDE DEFORMYLASE"/>
    <property type="match status" value="1"/>
</dbReference>
<dbReference type="Proteomes" id="UP000229385">
    <property type="component" value="Unassembled WGS sequence"/>
</dbReference>
<dbReference type="AlphaFoldDB" id="A0A2M7XDS4"/>
<dbReference type="InterPro" id="IPR036821">
    <property type="entry name" value="Peptide_deformylase_sf"/>
</dbReference>
<evidence type="ECO:0000313" key="3">
    <source>
        <dbReference type="EMBL" id="PJA46038.1"/>
    </source>
</evidence>
<feature type="binding site" evidence="2">
    <location>
        <position position="93"/>
    </location>
    <ligand>
        <name>Fe cation</name>
        <dbReference type="ChEBI" id="CHEBI:24875"/>
    </ligand>
</feature>
<evidence type="ECO:0000256" key="2">
    <source>
        <dbReference type="HAMAP-Rule" id="MF_00163"/>
    </source>
</evidence>